<evidence type="ECO:0000259" key="1">
    <source>
        <dbReference type="Pfam" id="PF04149"/>
    </source>
</evidence>
<evidence type="ECO:0000313" key="2">
    <source>
        <dbReference type="EMBL" id="MBB5155856.1"/>
    </source>
</evidence>
<sequence length="65" mass="7017">MRPYPVWKKSRHSGQANACVEVAANLPRLVLVRDSKLGESSPVLRTSAVAFAGFITSVKSGRFDG</sequence>
<comment type="caution">
    <text evidence="2">The sequence shown here is derived from an EMBL/GenBank/DDBJ whole genome shotgun (WGS) entry which is preliminary data.</text>
</comment>
<dbReference type="EMBL" id="JACHIW010000001">
    <property type="protein sequence ID" value="MBB5155856.1"/>
    <property type="molecule type" value="Genomic_DNA"/>
</dbReference>
<proteinExistence type="predicted"/>
<feature type="domain" description="DUF397" evidence="1">
    <location>
        <begin position="6"/>
        <end position="59"/>
    </location>
</feature>
<dbReference type="InterPro" id="IPR007278">
    <property type="entry name" value="DUF397"/>
</dbReference>
<name>A0A840Q5W4_9PSEU</name>
<reference evidence="2 3" key="1">
    <citation type="submission" date="2020-08" db="EMBL/GenBank/DDBJ databases">
        <title>Sequencing the genomes of 1000 actinobacteria strains.</title>
        <authorList>
            <person name="Klenk H.-P."/>
        </authorList>
    </citation>
    <scope>NUCLEOTIDE SEQUENCE [LARGE SCALE GENOMIC DNA]</scope>
    <source>
        <strain evidence="2 3">DSM 45584</strain>
    </source>
</reference>
<evidence type="ECO:0000313" key="3">
    <source>
        <dbReference type="Proteomes" id="UP000584374"/>
    </source>
</evidence>
<keyword evidence="3" id="KW-1185">Reference proteome</keyword>
<dbReference type="Proteomes" id="UP000584374">
    <property type="component" value="Unassembled WGS sequence"/>
</dbReference>
<dbReference type="Pfam" id="PF04149">
    <property type="entry name" value="DUF397"/>
    <property type="match status" value="1"/>
</dbReference>
<accession>A0A840Q5W4</accession>
<gene>
    <name evidence="2" type="ORF">BJ970_003390</name>
</gene>
<protein>
    <recommendedName>
        <fullName evidence="1">DUF397 domain-containing protein</fullName>
    </recommendedName>
</protein>
<organism evidence="2 3">
    <name type="scientific">Saccharopolyspora phatthalungensis</name>
    <dbReference type="NCBI Taxonomy" id="664693"/>
    <lineage>
        <taxon>Bacteria</taxon>
        <taxon>Bacillati</taxon>
        <taxon>Actinomycetota</taxon>
        <taxon>Actinomycetes</taxon>
        <taxon>Pseudonocardiales</taxon>
        <taxon>Pseudonocardiaceae</taxon>
        <taxon>Saccharopolyspora</taxon>
    </lineage>
</organism>
<dbReference type="AlphaFoldDB" id="A0A840Q5W4"/>